<evidence type="ECO:0000256" key="1">
    <source>
        <dbReference type="SAM" id="MobiDB-lite"/>
    </source>
</evidence>
<evidence type="ECO:0008006" key="4">
    <source>
        <dbReference type="Google" id="ProtNLM"/>
    </source>
</evidence>
<feature type="region of interest" description="Disordered" evidence="1">
    <location>
        <begin position="227"/>
        <end position="250"/>
    </location>
</feature>
<evidence type="ECO:0000313" key="3">
    <source>
        <dbReference type="Proteomes" id="UP000307841"/>
    </source>
</evidence>
<protein>
    <recommendedName>
        <fullName evidence="4">LXG domain-containing protein</fullName>
    </recommendedName>
</protein>
<gene>
    <name evidence="2" type="ORF">E8L90_16350</name>
</gene>
<dbReference type="EMBL" id="SZNK01000001">
    <property type="protein sequence ID" value="TKI56913.1"/>
    <property type="molecule type" value="Genomic_DNA"/>
</dbReference>
<evidence type="ECO:0000313" key="2">
    <source>
        <dbReference type="EMBL" id="TKI56913.1"/>
    </source>
</evidence>
<dbReference type="RefSeq" id="WP_137030333.1">
    <property type="nucleotide sequence ID" value="NZ_SZNK01000001.1"/>
</dbReference>
<keyword evidence="3" id="KW-1185">Reference proteome</keyword>
<proteinExistence type="predicted"/>
<accession>A0A4V5TQV6</accession>
<comment type="caution">
    <text evidence="2">The sequence shown here is derived from an EMBL/GenBank/DDBJ whole genome shotgun (WGS) entry which is preliminary data.</text>
</comment>
<dbReference type="AlphaFoldDB" id="A0A4V5TQV6"/>
<reference evidence="2 3" key="1">
    <citation type="submission" date="2019-04" db="EMBL/GenBank/DDBJ databases">
        <title>Whole genome sequencing of Brevibacillus sp. TGS2-1.</title>
        <authorList>
            <person name="Choi A."/>
        </authorList>
    </citation>
    <scope>NUCLEOTIDE SEQUENCE [LARGE SCALE GENOMIC DNA]</scope>
    <source>
        <strain evidence="2 3">TGS2-1</strain>
    </source>
</reference>
<name>A0A4V5TQV6_9BACL</name>
<organism evidence="2 3">
    <name type="scientific">Brevibacillus antibioticus</name>
    <dbReference type="NCBI Taxonomy" id="2570228"/>
    <lineage>
        <taxon>Bacteria</taxon>
        <taxon>Bacillati</taxon>
        <taxon>Bacillota</taxon>
        <taxon>Bacilli</taxon>
        <taxon>Bacillales</taxon>
        <taxon>Paenibacillaceae</taxon>
        <taxon>Brevibacillus</taxon>
    </lineage>
</organism>
<dbReference type="OrthoDB" id="2664283at2"/>
<sequence length="366" mass="40732">MTRRAFNNQVADAKGKLDALGDTLLGLWNTAVDAGDLLLTGLVGDENTQEIFSDLGKLGQGLYDDYIDPFAKDEQYKQENLFNGGLWTRSEEQSYAKGQNAFKKDMVVAEVAANFLSAGTGTAVMRTVKTADKLDGKKKSGDHEGNGKGILLPNSSINEVMHVILKDGKLKTAAKSFAESMIKLKDKIEEFLKQMGKMFDGRVVVFRNAATGQLNVYWVRNNDLPGNGGGGEGNHSRSNNGNEGTGNVNKPERIIDDLYNRTKNIRDQIKQKADEIRKSDSFKNLSSKQRRILEQKLRRLETGNLASAKVDISGIEKGYISHSQIDTLDDLFADLDNFTHLKNDRVFETYVEDGFPRYQDTEAKKF</sequence>
<dbReference type="Proteomes" id="UP000307841">
    <property type="component" value="Unassembled WGS sequence"/>
</dbReference>